<evidence type="ECO:0000313" key="3">
    <source>
        <dbReference type="Proteomes" id="UP000233551"/>
    </source>
</evidence>
<dbReference type="EMBL" id="PGOL01001441">
    <property type="protein sequence ID" value="PKI58121.1"/>
    <property type="molecule type" value="Genomic_DNA"/>
</dbReference>
<name>A0A2I0JPE2_PUNGR</name>
<sequence length="187" mass="21070">MPHSFSCPHLDRVTLPLEEIARIWTALRPVDRHYIAAFVRDIPLLATRCVDWNFLEAAIAFWNPSCAVFDIQGTELTPTIEEYRTLIGRAAVVHSIVEPNFHTGRPTLVSRLLGVPTTHLNAELAYSGSTEIVIEKLFLFIESRTHRVQGDFLRKDLCHVVLLLIFEALLLPRSHGLIDAALANIVL</sequence>
<protein>
    <recommendedName>
        <fullName evidence="1">DUF7745 domain-containing protein</fullName>
    </recommendedName>
</protein>
<dbReference type="InterPro" id="IPR056647">
    <property type="entry name" value="DUF7745"/>
</dbReference>
<feature type="domain" description="DUF7745" evidence="1">
    <location>
        <begin position="49"/>
        <end position="185"/>
    </location>
</feature>
<evidence type="ECO:0000259" key="1">
    <source>
        <dbReference type="Pfam" id="PF24924"/>
    </source>
</evidence>
<accession>A0A2I0JPE2</accession>
<reference evidence="2 3" key="1">
    <citation type="submission" date="2017-11" db="EMBL/GenBank/DDBJ databases">
        <title>De-novo sequencing of pomegranate (Punica granatum L.) genome.</title>
        <authorList>
            <person name="Akparov Z."/>
            <person name="Amiraslanov A."/>
            <person name="Hajiyeva S."/>
            <person name="Abbasov M."/>
            <person name="Kaur K."/>
            <person name="Hamwieh A."/>
            <person name="Solovyev V."/>
            <person name="Salamov A."/>
            <person name="Braich B."/>
            <person name="Kosarev P."/>
            <person name="Mahmoud A."/>
            <person name="Hajiyev E."/>
            <person name="Babayeva S."/>
            <person name="Izzatullayeva V."/>
            <person name="Mammadov A."/>
            <person name="Mammadov A."/>
            <person name="Sharifova S."/>
            <person name="Ojaghi J."/>
            <person name="Eynullazada K."/>
            <person name="Bayramov B."/>
            <person name="Abdulazimova A."/>
            <person name="Shahmuradov I."/>
        </authorList>
    </citation>
    <scope>NUCLEOTIDE SEQUENCE [LARGE SCALE GENOMIC DNA]</scope>
    <source>
        <strain evidence="3">cv. AG2017</strain>
        <tissue evidence="2">Leaf</tissue>
    </source>
</reference>
<comment type="caution">
    <text evidence="2">The sequence shown here is derived from an EMBL/GenBank/DDBJ whole genome shotgun (WGS) entry which is preliminary data.</text>
</comment>
<gene>
    <name evidence="2" type="ORF">CRG98_021500</name>
</gene>
<proteinExistence type="predicted"/>
<dbReference type="AlphaFoldDB" id="A0A2I0JPE2"/>
<dbReference type="Proteomes" id="UP000233551">
    <property type="component" value="Unassembled WGS sequence"/>
</dbReference>
<organism evidence="2 3">
    <name type="scientific">Punica granatum</name>
    <name type="common">Pomegranate</name>
    <dbReference type="NCBI Taxonomy" id="22663"/>
    <lineage>
        <taxon>Eukaryota</taxon>
        <taxon>Viridiplantae</taxon>
        <taxon>Streptophyta</taxon>
        <taxon>Embryophyta</taxon>
        <taxon>Tracheophyta</taxon>
        <taxon>Spermatophyta</taxon>
        <taxon>Magnoliopsida</taxon>
        <taxon>eudicotyledons</taxon>
        <taxon>Gunneridae</taxon>
        <taxon>Pentapetalae</taxon>
        <taxon>rosids</taxon>
        <taxon>malvids</taxon>
        <taxon>Myrtales</taxon>
        <taxon>Lythraceae</taxon>
        <taxon>Punica</taxon>
    </lineage>
</organism>
<dbReference type="Pfam" id="PF24924">
    <property type="entry name" value="DUF7745"/>
    <property type="match status" value="1"/>
</dbReference>
<evidence type="ECO:0000313" key="2">
    <source>
        <dbReference type="EMBL" id="PKI58121.1"/>
    </source>
</evidence>
<keyword evidence="3" id="KW-1185">Reference proteome</keyword>